<sequence>AFGNKNIRVHYAGVWMTNDESLLLSDIDGDRYSLLDLVSDVKSAVSFPFGAKTTLFWISNEGKHMHMSSDQDFIEMWREIEVDDFGECHVYLNFDEEPFSCTPNEPHPTTILDFNLTQTQNTQPKKPITKKLTMKPPQKPTLKDKGKSKVEDEGNDKEKKKNTRKKRKKPWEELHEEELDELPEFREEIEVIVKGPESLDIEVQPEEDYHSSHSSQDESDSDEEPLPPLPKKSEEFTAFESDTHNVFEEDEAKEIAQEEKPGKPKLFYHMEFPTIVECRRHLRSYCIAYNFEVSIPKNESYRVRAKCKVQGCPWLAYFRRRDDGFTMRLNTYVDKHT</sequence>
<feature type="region of interest" description="Disordered" evidence="1">
    <location>
        <begin position="197"/>
        <end position="232"/>
    </location>
</feature>
<name>A0A7J6VRK7_THATH</name>
<dbReference type="InterPro" id="IPR004332">
    <property type="entry name" value="Transposase_MuDR"/>
</dbReference>
<evidence type="ECO:0000313" key="3">
    <source>
        <dbReference type="EMBL" id="KAF5187726.1"/>
    </source>
</evidence>
<feature type="region of interest" description="Disordered" evidence="1">
    <location>
        <begin position="103"/>
        <end position="172"/>
    </location>
</feature>
<dbReference type="Pfam" id="PF03108">
    <property type="entry name" value="DBD_Tnp_Mut"/>
    <property type="match status" value="1"/>
</dbReference>
<dbReference type="Proteomes" id="UP000554482">
    <property type="component" value="Unassembled WGS sequence"/>
</dbReference>
<gene>
    <name evidence="3" type="ORF">FRX31_022687</name>
</gene>
<comment type="caution">
    <text evidence="3">The sequence shown here is derived from an EMBL/GenBank/DDBJ whole genome shotgun (WGS) entry which is preliminary data.</text>
</comment>
<evidence type="ECO:0000256" key="1">
    <source>
        <dbReference type="SAM" id="MobiDB-lite"/>
    </source>
</evidence>
<accession>A0A7J6VRK7</accession>
<protein>
    <recommendedName>
        <fullName evidence="2">Transposase MuDR plant domain-containing protein</fullName>
    </recommendedName>
</protein>
<reference evidence="3 4" key="1">
    <citation type="submission" date="2020-06" db="EMBL/GenBank/DDBJ databases">
        <title>Transcriptomic and genomic resources for Thalictrum thalictroides and T. hernandezii: Facilitating candidate gene discovery in an emerging model plant lineage.</title>
        <authorList>
            <person name="Arias T."/>
            <person name="Riano-Pachon D.M."/>
            <person name="Di Stilio V.S."/>
        </authorList>
    </citation>
    <scope>NUCLEOTIDE SEQUENCE [LARGE SCALE GENOMIC DNA]</scope>
    <source>
        <strain evidence="4">cv. WT478/WT964</strain>
        <tissue evidence="3">Leaves</tissue>
    </source>
</reference>
<organism evidence="3 4">
    <name type="scientific">Thalictrum thalictroides</name>
    <name type="common">Rue-anemone</name>
    <name type="synonym">Anemone thalictroides</name>
    <dbReference type="NCBI Taxonomy" id="46969"/>
    <lineage>
        <taxon>Eukaryota</taxon>
        <taxon>Viridiplantae</taxon>
        <taxon>Streptophyta</taxon>
        <taxon>Embryophyta</taxon>
        <taxon>Tracheophyta</taxon>
        <taxon>Spermatophyta</taxon>
        <taxon>Magnoliopsida</taxon>
        <taxon>Ranunculales</taxon>
        <taxon>Ranunculaceae</taxon>
        <taxon>Thalictroideae</taxon>
        <taxon>Thalictrum</taxon>
    </lineage>
</organism>
<evidence type="ECO:0000313" key="4">
    <source>
        <dbReference type="Proteomes" id="UP000554482"/>
    </source>
</evidence>
<feature type="non-terminal residue" evidence="3">
    <location>
        <position position="337"/>
    </location>
</feature>
<dbReference type="EMBL" id="JABWDY010027649">
    <property type="protein sequence ID" value="KAF5187726.1"/>
    <property type="molecule type" value="Genomic_DNA"/>
</dbReference>
<evidence type="ECO:0000259" key="2">
    <source>
        <dbReference type="Pfam" id="PF03108"/>
    </source>
</evidence>
<keyword evidence="4" id="KW-1185">Reference proteome</keyword>
<feature type="compositionally biased region" description="Polar residues" evidence="1">
    <location>
        <begin position="115"/>
        <end position="124"/>
    </location>
</feature>
<feature type="domain" description="Transposase MuDR plant" evidence="2">
    <location>
        <begin position="271"/>
        <end position="321"/>
    </location>
</feature>
<feature type="compositionally biased region" description="Basic residues" evidence="1">
    <location>
        <begin position="160"/>
        <end position="169"/>
    </location>
</feature>
<proteinExistence type="predicted"/>
<dbReference type="AlphaFoldDB" id="A0A7J6VRK7"/>
<feature type="compositionally biased region" description="Basic and acidic residues" evidence="1">
    <location>
        <begin position="141"/>
        <end position="159"/>
    </location>
</feature>
<feature type="non-terminal residue" evidence="3">
    <location>
        <position position="1"/>
    </location>
</feature>